<keyword evidence="1" id="KW-0732">Signal</keyword>
<dbReference type="AlphaFoldDB" id="A0A158DSV5"/>
<gene>
    <name evidence="3" type="ORF">AWB79_07504</name>
</gene>
<feature type="chain" id="PRO_5007624491" description="Surface-adhesin protein E-like domain-containing protein" evidence="1">
    <location>
        <begin position="21"/>
        <end position="133"/>
    </location>
</feature>
<evidence type="ECO:0000259" key="2">
    <source>
        <dbReference type="Pfam" id="PF16747"/>
    </source>
</evidence>
<evidence type="ECO:0000256" key="1">
    <source>
        <dbReference type="SAM" id="SignalP"/>
    </source>
</evidence>
<keyword evidence="4" id="KW-1185">Reference proteome</keyword>
<dbReference type="InterPro" id="IPR031939">
    <property type="entry name" value="Adhesin_E-like"/>
</dbReference>
<protein>
    <recommendedName>
        <fullName evidence="2">Surface-adhesin protein E-like domain-containing protein</fullName>
    </recommendedName>
</protein>
<name>A0A158DSV5_9BURK</name>
<organism evidence="3 4">
    <name type="scientific">Caballeronia hypogeia</name>
    <dbReference type="NCBI Taxonomy" id="1777140"/>
    <lineage>
        <taxon>Bacteria</taxon>
        <taxon>Pseudomonadati</taxon>
        <taxon>Pseudomonadota</taxon>
        <taxon>Betaproteobacteria</taxon>
        <taxon>Burkholderiales</taxon>
        <taxon>Burkholderiaceae</taxon>
        <taxon>Caballeronia</taxon>
    </lineage>
</organism>
<comment type="caution">
    <text evidence="3">The sequence shown here is derived from an EMBL/GenBank/DDBJ whole genome shotgun (WGS) entry which is preliminary data.</text>
</comment>
<feature type="domain" description="Surface-adhesin protein E-like" evidence="2">
    <location>
        <begin position="25"/>
        <end position="126"/>
    </location>
</feature>
<sequence length="133" mass="14433">MKGKAFAAVAIALCCTQARATQPNWIRFGTQQNMTWYVDTTSIRTAGPDSIAVWAKYVLDKPDPARRQLKTLVMHLNYPCDGPSVAIDSSISYDASGEVIDQSAKTVHIPAPPGTVYEEIAAPICKTVHPEKG</sequence>
<evidence type="ECO:0000313" key="3">
    <source>
        <dbReference type="EMBL" id="SAK97702.1"/>
    </source>
</evidence>
<dbReference type="EMBL" id="FCOA02000060">
    <property type="protein sequence ID" value="SAK97702.1"/>
    <property type="molecule type" value="Genomic_DNA"/>
</dbReference>
<dbReference type="Proteomes" id="UP000054851">
    <property type="component" value="Unassembled WGS sequence"/>
</dbReference>
<feature type="signal peptide" evidence="1">
    <location>
        <begin position="1"/>
        <end position="20"/>
    </location>
</feature>
<proteinExistence type="predicted"/>
<dbReference type="RefSeq" id="WP_061172497.1">
    <property type="nucleotide sequence ID" value="NZ_FCOA02000060.1"/>
</dbReference>
<reference evidence="3" key="1">
    <citation type="submission" date="2016-01" db="EMBL/GenBank/DDBJ databases">
        <authorList>
            <person name="Peeters C."/>
        </authorList>
    </citation>
    <scope>NUCLEOTIDE SEQUENCE</scope>
    <source>
        <strain evidence="3">LMG 29322</strain>
    </source>
</reference>
<accession>A0A158DSV5</accession>
<evidence type="ECO:0000313" key="4">
    <source>
        <dbReference type="Proteomes" id="UP000054851"/>
    </source>
</evidence>
<dbReference type="Pfam" id="PF16747">
    <property type="entry name" value="Adhesin_E"/>
    <property type="match status" value="1"/>
</dbReference>